<dbReference type="Proteomes" id="UP000177515">
    <property type="component" value="Plasmid unnamed1"/>
</dbReference>
<dbReference type="RefSeq" id="WP_071073704.1">
    <property type="nucleotide sequence ID" value="NZ_CP017756.1"/>
</dbReference>
<evidence type="ECO:0000313" key="2">
    <source>
        <dbReference type="Proteomes" id="UP000177515"/>
    </source>
</evidence>
<dbReference type="EMBL" id="CP017756">
    <property type="protein sequence ID" value="AOZ11130.1"/>
    <property type="molecule type" value="Genomic_DNA"/>
</dbReference>
<name>A0ABN4TZF7_9BURK</name>
<keyword evidence="2" id="KW-1185">Reference proteome</keyword>
<protein>
    <recommendedName>
        <fullName evidence="3">DUF3077 domain-containing protein</fullName>
    </recommendedName>
</protein>
<proteinExistence type="predicted"/>
<evidence type="ECO:0008006" key="3">
    <source>
        <dbReference type="Google" id="ProtNLM"/>
    </source>
</evidence>
<keyword evidence="1" id="KW-0614">Plasmid</keyword>
<evidence type="ECO:0000313" key="1">
    <source>
        <dbReference type="EMBL" id="AOZ11130.1"/>
    </source>
</evidence>
<sequence>MSVSLTMGMSYLPHPSVSTPAFIAAAATAIGDNPKIAMDIALAATDHLLNRAPVSDEVLRAAMALLVSEATQARDDAEV</sequence>
<accession>A0ABN4TZF7</accession>
<reference evidence="1 2" key="1">
    <citation type="submission" date="2016-10" db="EMBL/GenBank/DDBJ databases">
        <title>Complete genome sequences of three Cupriavidus strains isolated from various Malaysian environments.</title>
        <authorList>
            <person name="Abdullah A.A.-A."/>
            <person name="Shafie N.A.H."/>
            <person name="Lau N.S."/>
        </authorList>
    </citation>
    <scope>NUCLEOTIDE SEQUENCE [LARGE SCALE GENOMIC DNA]</scope>
    <source>
        <strain evidence="1 2">USMAA1020</strain>
        <plasmid evidence="1 2">unnamed1</plasmid>
    </source>
</reference>
<organism evidence="1 2">
    <name type="scientific">Cupriavidus malaysiensis</name>
    <dbReference type="NCBI Taxonomy" id="367825"/>
    <lineage>
        <taxon>Bacteria</taxon>
        <taxon>Pseudomonadati</taxon>
        <taxon>Pseudomonadota</taxon>
        <taxon>Betaproteobacteria</taxon>
        <taxon>Burkholderiales</taxon>
        <taxon>Burkholderiaceae</taxon>
        <taxon>Cupriavidus</taxon>
    </lineage>
</organism>
<gene>
    <name evidence="1" type="ORF">BKK80_34805</name>
</gene>
<geneLocation type="plasmid" evidence="1 2">
    <name>unnamed1</name>
</geneLocation>